<keyword evidence="2" id="KW-0328">Glycosyltransferase</keyword>
<protein>
    <submittedName>
        <fullName evidence="2">Glycosyltransferase</fullName>
        <ecNumber evidence="2">2.4.-.-</ecNumber>
    </submittedName>
</protein>
<accession>A0ABT8F823</accession>
<evidence type="ECO:0000259" key="1">
    <source>
        <dbReference type="Pfam" id="PF00534"/>
    </source>
</evidence>
<dbReference type="SUPFAM" id="SSF53756">
    <property type="entry name" value="UDP-Glycosyltransferase/glycogen phosphorylase"/>
    <property type="match status" value="1"/>
</dbReference>
<dbReference type="RefSeq" id="WP_320005153.1">
    <property type="nucleotide sequence ID" value="NZ_JAUHJS010000007.1"/>
</dbReference>
<feature type="domain" description="Glycosyl transferase family 1" evidence="1">
    <location>
        <begin position="210"/>
        <end position="366"/>
    </location>
</feature>
<dbReference type="Proteomes" id="UP001168552">
    <property type="component" value="Unassembled WGS sequence"/>
</dbReference>
<sequence>MIKYNILFILVPSFNPNDGGVQMTTFKLASQFSKLGHNVTVFSFSNIGNLNHESFKVIWASKEKGSNNPQNIRDLDKYIDDIRPNVVVNQMPYEWVVSEFLLRKKYELDFFLLACLRNTLFSVRLNIDEYILNTIPKGIGLLFQNFFGRTLFQIIHKFRHAKDLRMILNVYDRFIMFGPQNLDEIRYFIGDFKNEKLEYIPNSIPSILQEIPSKEKVVLYLGRVTRTQKKVELLLPLWKKLMDRIPDWEFWIVGEGDERSEIEFIIQDENIARVRIWGKQDPYMFYEKASFFIMTSSFEGFPNTLIEAQSRGVVPVVMNTYPLLEWLIKDNHNAILIEPYDLDQMANEIFNLILDQERFARIQKNALLNARRFDIDTVGQMWIKLFDKHFKN</sequence>
<dbReference type="InterPro" id="IPR001296">
    <property type="entry name" value="Glyco_trans_1"/>
</dbReference>
<dbReference type="PANTHER" id="PTHR12526:SF628">
    <property type="entry name" value="MANNOSYLGLUCOSYLGLYCERATE SYNTHASE"/>
    <property type="match status" value="1"/>
</dbReference>
<gene>
    <name evidence="2" type="ORF">QWY31_13985</name>
</gene>
<evidence type="ECO:0000313" key="3">
    <source>
        <dbReference type="Proteomes" id="UP001168552"/>
    </source>
</evidence>
<reference evidence="2" key="1">
    <citation type="submission" date="2023-06" db="EMBL/GenBank/DDBJ databases">
        <title>Cytophagales bacterium Strain LB-30, isolated from soil.</title>
        <authorList>
            <person name="Liu B."/>
        </authorList>
    </citation>
    <scope>NUCLEOTIDE SEQUENCE</scope>
    <source>
        <strain evidence="2">LB-30</strain>
    </source>
</reference>
<comment type="caution">
    <text evidence="2">The sequence shown here is derived from an EMBL/GenBank/DDBJ whole genome shotgun (WGS) entry which is preliminary data.</text>
</comment>
<dbReference type="EMBL" id="JAUHJS010000007">
    <property type="protein sequence ID" value="MDN4166615.1"/>
    <property type="molecule type" value="Genomic_DNA"/>
</dbReference>
<dbReference type="Gene3D" id="3.40.50.2000">
    <property type="entry name" value="Glycogen Phosphorylase B"/>
    <property type="match status" value="2"/>
</dbReference>
<organism evidence="2 3">
    <name type="scientific">Shiella aurantiaca</name>
    <dbReference type="NCBI Taxonomy" id="3058365"/>
    <lineage>
        <taxon>Bacteria</taxon>
        <taxon>Pseudomonadati</taxon>
        <taxon>Bacteroidota</taxon>
        <taxon>Cytophagia</taxon>
        <taxon>Cytophagales</taxon>
        <taxon>Shiellaceae</taxon>
        <taxon>Shiella</taxon>
    </lineage>
</organism>
<proteinExistence type="predicted"/>
<evidence type="ECO:0000313" key="2">
    <source>
        <dbReference type="EMBL" id="MDN4166615.1"/>
    </source>
</evidence>
<dbReference type="Pfam" id="PF00534">
    <property type="entry name" value="Glycos_transf_1"/>
    <property type="match status" value="1"/>
</dbReference>
<keyword evidence="3" id="KW-1185">Reference proteome</keyword>
<dbReference type="GO" id="GO:0016757">
    <property type="term" value="F:glycosyltransferase activity"/>
    <property type="evidence" value="ECO:0007669"/>
    <property type="project" value="UniProtKB-KW"/>
</dbReference>
<keyword evidence="2" id="KW-0808">Transferase</keyword>
<name>A0ABT8F823_9BACT</name>
<dbReference type="EC" id="2.4.-.-" evidence="2"/>
<dbReference type="PANTHER" id="PTHR12526">
    <property type="entry name" value="GLYCOSYLTRANSFERASE"/>
    <property type="match status" value="1"/>
</dbReference>